<evidence type="ECO:0000313" key="3">
    <source>
        <dbReference type="Proteomes" id="UP000017668"/>
    </source>
</evidence>
<evidence type="ECO:0000313" key="2">
    <source>
        <dbReference type="EMBL" id="EKJ93249.1"/>
    </source>
</evidence>
<evidence type="ECO:0000256" key="1">
    <source>
        <dbReference type="SAM" id="MobiDB-lite"/>
    </source>
</evidence>
<feature type="region of interest" description="Disordered" evidence="1">
    <location>
        <begin position="126"/>
        <end position="150"/>
    </location>
</feature>
<evidence type="ECO:0008006" key="4">
    <source>
        <dbReference type="Google" id="ProtNLM"/>
    </source>
</evidence>
<dbReference type="Proteomes" id="UP000017668">
    <property type="component" value="Unassembled WGS sequence"/>
</dbReference>
<name>A0ABP2RJ66_RHILU</name>
<proteinExistence type="predicted"/>
<gene>
    <name evidence="2" type="ORF">C241_26070</name>
</gene>
<sequence length="169" mass="18503">MAFGTVGKRLRQIGAAIKNGIAGDRLWLADLVKEQKLPDANGTAQPEGRPQIMRRRFAGNRRQGPQIGVKVFYVLDVHSRIARIGKGRIIMAAIRRYAGDQRICEIFNGPGADSVGNVGRYIRRTENAEGGGKRQPASEHERVRLSRRGVAGPAACSQKYQSSLLRIAG</sequence>
<comment type="caution">
    <text evidence="2">The sequence shown here is derived from an EMBL/GenBank/DDBJ whole genome shotgun (WGS) entry which is preliminary data.</text>
</comment>
<organism evidence="2 3">
    <name type="scientific">Bradyrhizobium lupini HPC(L)</name>
    <dbReference type="NCBI Taxonomy" id="1229491"/>
    <lineage>
        <taxon>Bacteria</taxon>
        <taxon>Pseudomonadati</taxon>
        <taxon>Pseudomonadota</taxon>
        <taxon>Alphaproteobacteria</taxon>
        <taxon>Hyphomicrobiales</taxon>
        <taxon>Nitrobacteraceae</taxon>
        <taxon>Bradyrhizobium</taxon>
    </lineage>
</organism>
<reference evidence="2 3" key="1">
    <citation type="journal article" date="2013" name="Genome Announc.">
        <title>Genome Sequence of Rhizobium lupini HPC(L) Isolated from Saline Desert Soil, Kutch (Gujarat).</title>
        <authorList>
            <person name="Agarwal L."/>
            <person name="Purohit H.J."/>
        </authorList>
    </citation>
    <scope>NUCLEOTIDE SEQUENCE [LARGE SCALE GENOMIC DNA]</scope>
    <source>
        <strain evidence="3">HPC(L)</strain>
    </source>
</reference>
<accession>A0ABP2RJ66</accession>
<keyword evidence="3" id="KW-1185">Reference proteome</keyword>
<protein>
    <recommendedName>
        <fullName evidence="4">Transposase</fullName>
    </recommendedName>
</protein>
<dbReference type="EMBL" id="AMQQ01000048">
    <property type="protein sequence ID" value="EKJ93249.1"/>
    <property type="molecule type" value="Genomic_DNA"/>
</dbReference>